<dbReference type="AlphaFoldDB" id="A0AA44J7J9"/>
<dbReference type="Gene3D" id="3.40.630.30">
    <property type="match status" value="1"/>
</dbReference>
<dbReference type="PROSITE" id="PS51186">
    <property type="entry name" value="GNAT"/>
    <property type="match status" value="1"/>
</dbReference>
<evidence type="ECO:0000259" key="3">
    <source>
        <dbReference type="PROSITE" id="PS51186"/>
    </source>
</evidence>
<dbReference type="CDD" id="cd04301">
    <property type="entry name" value="NAT_SF"/>
    <property type="match status" value="1"/>
</dbReference>
<dbReference type="GO" id="GO:0016747">
    <property type="term" value="F:acyltransferase activity, transferring groups other than amino-acyl groups"/>
    <property type="evidence" value="ECO:0007669"/>
    <property type="project" value="InterPro"/>
</dbReference>
<proteinExistence type="predicted"/>
<dbReference type="Pfam" id="PF00583">
    <property type="entry name" value="Acetyltransf_1"/>
    <property type="match status" value="1"/>
</dbReference>
<reference evidence="4" key="1">
    <citation type="journal article" date="2020" name="Science">
        <title>Unexpected conservation and global transmission of agrobacterial virulence plasmids.</title>
        <authorList>
            <person name="Weisberg A.J."/>
            <person name="Davis E.W. 2nd"/>
            <person name="Tabima J."/>
            <person name="Belcher M.S."/>
            <person name="Miller M."/>
            <person name="Kuo C.H."/>
            <person name="Loper J.E."/>
            <person name="Grunwald N.J."/>
            <person name="Putnam M.L."/>
            <person name="Chang J.H."/>
        </authorList>
    </citation>
    <scope>NUCLEOTIDE SEQUENCE</scope>
    <source>
        <strain evidence="4">17-1853-1a</strain>
    </source>
</reference>
<name>A0AA44J7J9_AGRTU</name>
<dbReference type="EMBL" id="JAAMAY010000006">
    <property type="protein sequence ID" value="NTC27745.1"/>
    <property type="molecule type" value="Genomic_DNA"/>
</dbReference>
<dbReference type="SUPFAM" id="SSF55729">
    <property type="entry name" value="Acyl-CoA N-acyltransferases (Nat)"/>
    <property type="match status" value="1"/>
</dbReference>
<dbReference type="InterPro" id="IPR000182">
    <property type="entry name" value="GNAT_dom"/>
</dbReference>
<keyword evidence="1" id="KW-0808">Transferase</keyword>
<feature type="domain" description="N-acetyltransferase" evidence="3">
    <location>
        <begin position="6"/>
        <end position="150"/>
    </location>
</feature>
<organism evidence="4 5">
    <name type="scientific">Agrobacterium tumefaciens</name>
    <dbReference type="NCBI Taxonomy" id="358"/>
    <lineage>
        <taxon>Bacteria</taxon>
        <taxon>Pseudomonadati</taxon>
        <taxon>Pseudomonadota</taxon>
        <taxon>Alphaproteobacteria</taxon>
        <taxon>Hyphomicrobiales</taxon>
        <taxon>Rhizobiaceae</taxon>
        <taxon>Rhizobium/Agrobacterium group</taxon>
        <taxon>Agrobacterium</taxon>
        <taxon>Agrobacterium tumefaciens complex</taxon>
    </lineage>
</organism>
<protein>
    <submittedName>
        <fullName evidence="4">GNAT family N-acetyltransferase</fullName>
    </submittedName>
</protein>
<dbReference type="InterPro" id="IPR016181">
    <property type="entry name" value="Acyl_CoA_acyltransferase"/>
</dbReference>
<evidence type="ECO:0000256" key="2">
    <source>
        <dbReference type="ARBA" id="ARBA00023315"/>
    </source>
</evidence>
<sequence>MNIKSIDIRPFDAAADTRNLSRIWLDASLLAHPFIGTQRLREQQRLIEDTYLPLSETFVAAQAGDPVGFISLLDSFIGGLFVAPAQQGKGIGRRLIAHALDLKAELSLEVYTANEQAMRFYRSIGFLEVSRRSTDDDGLPFENARLSLKA</sequence>
<evidence type="ECO:0000256" key="1">
    <source>
        <dbReference type="ARBA" id="ARBA00022679"/>
    </source>
</evidence>
<evidence type="ECO:0000313" key="5">
    <source>
        <dbReference type="Proteomes" id="UP000702952"/>
    </source>
</evidence>
<dbReference type="PANTHER" id="PTHR43800">
    <property type="entry name" value="PEPTIDYL-LYSINE N-ACETYLTRANSFERASE YJAB"/>
    <property type="match status" value="1"/>
</dbReference>
<comment type="caution">
    <text evidence="4">The sequence shown here is derived from an EMBL/GenBank/DDBJ whole genome shotgun (WGS) entry which is preliminary data.</text>
</comment>
<accession>A0AA44J7J9</accession>
<keyword evidence="2" id="KW-0012">Acyltransferase</keyword>
<dbReference type="PANTHER" id="PTHR43800:SF1">
    <property type="entry name" value="PEPTIDYL-LYSINE N-ACETYLTRANSFERASE YJAB"/>
    <property type="match status" value="1"/>
</dbReference>
<evidence type="ECO:0000313" key="4">
    <source>
        <dbReference type="EMBL" id="NTC27745.1"/>
    </source>
</evidence>
<gene>
    <name evidence="4" type="ORF">G6M46_06145</name>
</gene>
<dbReference type="RefSeq" id="WP_065660328.1">
    <property type="nucleotide sequence ID" value="NZ_CP123839.1"/>
</dbReference>
<dbReference type="Proteomes" id="UP000702952">
    <property type="component" value="Unassembled WGS sequence"/>
</dbReference>